<feature type="domain" description="Bacillithiol biosynthesis BshC C-terminal coiled-coil" evidence="4">
    <location>
        <begin position="378"/>
        <end position="533"/>
    </location>
</feature>
<feature type="domain" description="Bacillithiol biosynthesis BshC N-terminal Rossmann-like" evidence="3">
    <location>
        <begin position="5"/>
        <end position="376"/>
    </location>
</feature>
<dbReference type="EMBL" id="JAZGLY010000002">
    <property type="protein sequence ID" value="MEE6186367.1"/>
    <property type="molecule type" value="Genomic_DNA"/>
</dbReference>
<reference evidence="5 6" key="1">
    <citation type="submission" date="2024-01" db="EMBL/GenBank/DDBJ databases">
        <title>Niabella digestum sp. nov., isolated from waste digestion system.</title>
        <authorList>
            <person name="Zhang L."/>
        </authorList>
    </citation>
    <scope>NUCLEOTIDE SEQUENCE [LARGE SCALE GENOMIC DNA]</scope>
    <source>
        <strain evidence="5 6">A18</strain>
    </source>
</reference>
<evidence type="ECO:0000313" key="6">
    <source>
        <dbReference type="Proteomes" id="UP001357452"/>
    </source>
</evidence>
<evidence type="ECO:0000256" key="2">
    <source>
        <dbReference type="HAMAP-Rule" id="MF_01867"/>
    </source>
</evidence>
<keyword evidence="6" id="KW-1185">Reference proteome</keyword>
<keyword evidence="1 2" id="KW-0436">Ligase</keyword>
<comment type="similarity">
    <text evidence="2">Belongs to the BshC family.</text>
</comment>
<protein>
    <recommendedName>
        <fullName evidence="2">Putative cysteine ligase BshC</fullName>
        <ecNumber evidence="2">6.-.-.-</ecNumber>
    </recommendedName>
</protein>
<dbReference type="NCBIfam" id="TIGR03998">
    <property type="entry name" value="thiol_BshC"/>
    <property type="match status" value="1"/>
</dbReference>
<dbReference type="PIRSF" id="PIRSF012535">
    <property type="entry name" value="UCP012535"/>
    <property type="match status" value="1"/>
</dbReference>
<gene>
    <name evidence="2 5" type="primary">bshC</name>
    <name evidence="5" type="ORF">V2H41_03690</name>
</gene>
<proteinExistence type="inferred from homology"/>
<dbReference type="InterPro" id="IPR055399">
    <property type="entry name" value="CC_BshC"/>
</dbReference>
<dbReference type="RefSeq" id="WP_330973776.1">
    <property type="nucleotide sequence ID" value="NZ_JAZGLY010000002.1"/>
</dbReference>
<evidence type="ECO:0000259" key="3">
    <source>
        <dbReference type="Pfam" id="PF10079"/>
    </source>
</evidence>
<dbReference type="EC" id="6.-.-.-" evidence="2"/>
<dbReference type="HAMAP" id="MF_01867">
    <property type="entry name" value="BshC"/>
    <property type="match status" value="1"/>
</dbReference>
<name>A0ABU7RED7_9BACT</name>
<dbReference type="Pfam" id="PF10079">
    <property type="entry name" value="Rossmann-like_BshC"/>
    <property type="match status" value="1"/>
</dbReference>
<evidence type="ECO:0000259" key="4">
    <source>
        <dbReference type="Pfam" id="PF24850"/>
    </source>
</evidence>
<accession>A0ABU7RED7</accession>
<evidence type="ECO:0000313" key="5">
    <source>
        <dbReference type="EMBL" id="MEE6186367.1"/>
    </source>
</evidence>
<dbReference type="Pfam" id="PF24850">
    <property type="entry name" value="CC_BshC"/>
    <property type="match status" value="1"/>
</dbReference>
<sequence>MSFQKHSISYDQTGYFSNIVSDYLNGDEKLRCFYEYFPSETSVEAAILRKKELENRNRAHLAEALLTQYASLEAADKVQENIQLLLDANTFTITTAHQPNIFTGPLYFIYKILHVIKLAEYCNHKYSQYKFVPVYYMGSEDADLDELGHIYLNNEKLAWQTSQSGAVGRMIVDEQLLHLVQRIEAEIGVLPHGQEIMDTVKKYYQKGTSIQQATLGFVHHLFGRYGLIVVVPDNAQLKAAAIDIFKDELLHQRSSEIVEKTIQQLSEAGYKVQAHGRDINLFYLMDNGARLRIEKRNDKWHVLDTDISFTEASLMQELEKHPERFSPNVILRGLFQEMILPNIIFVGGGGELAYWLELKAIFQHYGVAYPILILRNSFLIVNGKYAQQREKLQFTIQDLFKNAQQLQNEWVLRNSAKKLSVDDSIAAIDTLFEKLSHQVATVDTTLKAHIEALHKQSEKKIIEVGKKILRAEKRNQANAMQQIAQLKQALFPNNNLQERIDNILPYYAVWGADFIDTLYQYSNPFEQAFVVLEEA</sequence>
<dbReference type="InterPro" id="IPR055398">
    <property type="entry name" value="Rossmann-like_BshC"/>
</dbReference>
<organism evidence="5 6">
    <name type="scientific">Niabella digestorum</name>
    <dbReference type="NCBI Taxonomy" id="3117701"/>
    <lineage>
        <taxon>Bacteria</taxon>
        <taxon>Pseudomonadati</taxon>
        <taxon>Bacteroidota</taxon>
        <taxon>Chitinophagia</taxon>
        <taxon>Chitinophagales</taxon>
        <taxon>Chitinophagaceae</taxon>
        <taxon>Niabella</taxon>
    </lineage>
</organism>
<comment type="caution">
    <text evidence="5">The sequence shown here is derived from an EMBL/GenBank/DDBJ whole genome shotgun (WGS) entry which is preliminary data.</text>
</comment>
<evidence type="ECO:0000256" key="1">
    <source>
        <dbReference type="ARBA" id="ARBA00022598"/>
    </source>
</evidence>
<dbReference type="InterPro" id="IPR011199">
    <property type="entry name" value="Bacillithiol_biosynth_BshC"/>
</dbReference>
<dbReference type="Proteomes" id="UP001357452">
    <property type="component" value="Unassembled WGS sequence"/>
</dbReference>